<dbReference type="InterPro" id="IPR029058">
    <property type="entry name" value="AB_hydrolase_fold"/>
</dbReference>
<sequence length="365" mass="40460">MTNKKSGSLTMKNGKIDKYFYGGGYAQASVASATTDNFAFYFYNQDHLGSIREVVDASGAVKQVNNYYPFGAPYADAPASTNADFQPYKYNGKELDKMHGLNTFDYGARQYDPILARWDRNDPLCEKYYDISPYAYCGNSPIKQVDSNGEEPTTYEAALMAKHVYGENVKLAGKWHLSKNQKESFNTKSGLRSALYERTINKITEYAYVTAGTEDIKDAQEDIKQLYGASRQYRESVDNAKQLNETLANSELTYVGHSLGGGLAAANALATDRNAITFNAAAISKNTKNLLRLPTTTSKGRIFNIVVKGEIVNYLQSMAGLKLEGGAFLLNAKYLPGINCINTVMRIGNHSINTIIQRLEEEKTK</sequence>
<proteinExistence type="predicted"/>
<dbReference type="InterPro" id="IPR022385">
    <property type="entry name" value="Rhs_assc_core"/>
</dbReference>
<dbReference type="PANTHER" id="PTHR32305:SF15">
    <property type="entry name" value="PROTEIN RHSA-RELATED"/>
    <property type="match status" value="1"/>
</dbReference>
<dbReference type="Proteomes" id="UP000184130">
    <property type="component" value="Unassembled WGS sequence"/>
</dbReference>
<protein>
    <submittedName>
        <fullName evidence="1">RHS repeat-associated core domain-containing protein</fullName>
    </submittedName>
</protein>
<evidence type="ECO:0000313" key="1">
    <source>
        <dbReference type="EMBL" id="SHL26427.1"/>
    </source>
</evidence>
<name>A0A1M6Z7I2_XYLRU</name>
<evidence type="ECO:0000313" key="2">
    <source>
        <dbReference type="Proteomes" id="UP000184130"/>
    </source>
</evidence>
<reference evidence="1 2" key="1">
    <citation type="submission" date="2016-11" db="EMBL/GenBank/DDBJ databases">
        <authorList>
            <person name="Jaros S."/>
            <person name="Januszkiewicz K."/>
            <person name="Wedrychowicz H."/>
        </authorList>
    </citation>
    <scope>NUCLEOTIDE SEQUENCE [LARGE SCALE GENOMIC DNA]</scope>
    <source>
        <strain evidence="1 2">KHT3</strain>
    </source>
</reference>
<dbReference type="NCBIfam" id="TIGR03696">
    <property type="entry name" value="Rhs_assc_core"/>
    <property type="match status" value="1"/>
</dbReference>
<gene>
    <name evidence="1" type="ORF">SAMN05216463_1434</name>
</gene>
<dbReference type="InterPro" id="IPR050708">
    <property type="entry name" value="T6SS_VgrG/RHS"/>
</dbReference>
<dbReference type="Gene3D" id="2.180.10.10">
    <property type="entry name" value="RHS repeat-associated core"/>
    <property type="match status" value="1"/>
</dbReference>
<accession>A0A1M6Z7I2</accession>
<dbReference type="AlphaFoldDB" id="A0A1M6Z7I2"/>
<dbReference type="EMBL" id="FRBD01000043">
    <property type="protein sequence ID" value="SHL26427.1"/>
    <property type="molecule type" value="Genomic_DNA"/>
</dbReference>
<dbReference type="Pfam" id="PF26363">
    <property type="entry name" value="Phospholipase-like"/>
    <property type="match status" value="1"/>
</dbReference>
<organism evidence="1 2">
    <name type="scientific">Xylanibacter ruminicola</name>
    <name type="common">Prevotella ruminicola</name>
    <dbReference type="NCBI Taxonomy" id="839"/>
    <lineage>
        <taxon>Bacteria</taxon>
        <taxon>Pseudomonadati</taxon>
        <taxon>Bacteroidota</taxon>
        <taxon>Bacteroidia</taxon>
        <taxon>Bacteroidales</taxon>
        <taxon>Prevotellaceae</taxon>
        <taxon>Xylanibacter</taxon>
    </lineage>
</organism>
<dbReference type="SUPFAM" id="SSF53474">
    <property type="entry name" value="alpha/beta-Hydrolases"/>
    <property type="match status" value="1"/>
</dbReference>
<dbReference type="PANTHER" id="PTHR32305">
    <property type="match status" value="1"/>
</dbReference>